<dbReference type="PANTHER" id="PTHR38011">
    <property type="entry name" value="DIHYDROFOLATE REDUCTASE FAMILY PROTEIN (AFU_ORTHOLOGUE AFUA_8G06820)"/>
    <property type="match status" value="1"/>
</dbReference>
<evidence type="ECO:0000256" key="2">
    <source>
        <dbReference type="ARBA" id="ARBA00022857"/>
    </source>
</evidence>
<feature type="domain" description="Bacterial bifunctional deaminase-reductase C-terminal" evidence="4">
    <location>
        <begin position="30"/>
        <end position="238"/>
    </location>
</feature>
<evidence type="ECO:0000256" key="3">
    <source>
        <dbReference type="ARBA" id="ARBA00023002"/>
    </source>
</evidence>
<dbReference type="GO" id="GO:0009231">
    <property type="term" value="P:riboflavin biosynthetic process"/>
    <property type="evidence" value="ECO:0007669"/>
    <property type="project" value="InterPro"/>
</dbReference>
<sequence length="246" mass="25892">MHYIWPLTGTRVVDDLELEQLYRYPADPKWLAVNYVSSADGAVEIDGRSAGLSNPADRQVYQLGSDLADVVLLGAGTATIEVFRGVHPDEKTAERRRRHGLSEIPPIAVVTTGRSLPPDAPVITEAAVPTLVLTCSAAPKSIRDAWTAAGAEVVVAGTDTVDVAGAVDHLVKRGLGRIDCEGGPRLFGSLLAAGMVDELRLTVSPLLVSGAADRIAVGAGIEPAALELTSLLAEGNTLLLRYLVKQ</sequence>
<dbReference type="SUPFAM" id="SSF53597">
    <property type="entry name" value="Dihydrofolate reductase-like"/>
    <property type="match status" value="1"/>
</dbReference>
<dbReference type="AlphaFoldDB" id="A0A7K3M8R9"/>
<comment type="caution">
    <text evidence="5">The sequence shown here is derived from an EMBL/GenBank/DDBJ whole genome shotgun (WGS) entry which is preliminary data.</text>
</comment>
<dbReference type="InterPro" id="IPR024072">
    <property type="entry name" value="DHFR-like_dom_sf"/>
</dbReference>
<dbReference type="RefSeq" id="WP_162452436.1">
    <property type="nucleotide sequence ID" value="NZ_WLZY01000008.1"/>
</dbReference>
<dbReference type="GO" id="GO:0008703">
    <property type="term" value="F:5-amino-6-(5-phosphoribosylamino)uracil reductase activity"/>
    <property type="evidence" value="ECO:0007669"/>
    <property type="project" value="InterPro"/>
</dbReference>
<keyword evidence="6" id="KW-1185">Reference proteome</keyword>
<evidence type="ECO:0000313" key="5">
    <source>
        <dbReference type="EMBL" id="NDL59751.1"/>
    </source>
</evidence>
<dbReference type="PANTHER" id="PTHR38011:SF7">
    <property type="entry name" value="2,5-DIAMINO-6-RIBOSYLAMINO-4(3H)-PYRIMIDINONE 5'-PHOSPHATE REDUCTASE"/>
    <property type="match status" value="1"/>
</dbReference>
<dbReference type="Pfam" id="PF01872">
    <property type="entry name" value="RibD_C"/>
    <property type="match status" value="1"/>
</dbReference>
<organism evidence="5 6">
    <name type="scientific">Phytoactinopolyspora mesophila</name>
    <dbReference type="NCBI Taxonomy" id="2650750"/>
    <lineage>
        <taxon>Bacteria</taxon>
        <taxon>Bacillati</taxon>
        <taxon>Actinomycetota</taxon>
        <taxon>Actinomycetes</taxon>
        <taxon>Jiangellales</taxon>
        <taxon>Jiangellaceae</taxon>
        <taxon>Phytoactinopolyspora</taxon>
    </lineage>
</organism>
<accession>A0A7K3M8R9</accession>
<evidence type="ECO:0000313" key="6">
    <source>
        <dbReference type="Proteomes" id="UP000460435"/>
    </source>
</evidence>
<dbReference type="InterPro" id="IPR050765">
    <property type="entry name" value="Riboflavin_Biosynth_HTPR"/>
</dbReference>
<evidence type="ECO:0000259" key="4">
    <source>
        <dbReference type="Pfam" id="PF01872"/>
    </source>
</evidence>
<dbReference type="EMBL" id="WLZY01000008">
    <property type="protein sequence ID" value="NDL59751.1"/>
    <property type="molecule type" value="Genomic_DNA"/>
</dbReference>
<proteinExistence type="predicted"/>
<gene>
    <name evidence="5" type="ORF">F7O44_22010</name>
</gene>
<keyword evidence="3" id="KW-0560">Oxidoreductase</keyword>
<reference evidence="5 6" key="1">
    <citation type="submission" date="2019-11" db="EMBL/GenBank/DDBJ databases">
        <authorList>
            <person name="Li X.-J."/>
            <person name="Feng X.-M."/>
        </authorList>
    </citation>
    <scope>NUCLEOTIDE SEQUENCE [LARGE SCALE GENOMIC DNA]</scope>
    <source>
        <strain evidence="5 6">XMNu-373</strain>
    </source>
</reference>
<keyword evidence="2" id="KW-0521">NADP</keyword>
<dbReference type="Proteomes" id="UP000460435">
    <property type="component" value="Unassembled WGS sequence"/>
</dbReference>
<comment type="pathway">
    <text evidence="1">Cofactor biosynthesis; riboflavin biosynthesis.</text>
</comment>
<protein>
    <submittedName>
        <fullName evidence="5">Pyrimidine reductase family protein</fullName>
    </submittedName>
</protein>
<evidence type="ECO:0000256" key="1">
    <source>
        <dbReference type="ARBA" id="ARBA00005104"/>
    </source>
</evidence>
<dbReference type="InterPro" id="IPR002734">
    <property type="entry name" value="RibDG_C"/>
</dbReference>
<name>A0A7K3M8R9_9ACTN</name>
<dbReference type="Gene3D" id="3.40.430.10">
    <property type="entry name" value="Dihydrofolate Reductase, subunit A"/>
    <property type="match status" value="1"/>
</dbReference>